<dbReference type="OrthoDB" id="9965213at2"/>
<dbReference type="EMBL" id="CP038231">
    <property type="protein sequence ID" value="QDH13285.1"/>
    <property type="molecule type" value="Genomic_DNA"/>
</dbReference>
<dbReference type="RefSeq" id="WP_141442946.1">
    <property type="nucleotide sequence ID" value="NZ_CP038231.1"/>
</dbReference>
<gene>
    <name evidence="1" type="ORF">E3E12_02655</name>
</gene>
<accession>A0A4Y6UAY0</accession>
<dbReference type="KEGG" id="swf:E3E12_02655"/>
<proteinExistence type="predicted"/>
<organism evidence="1 2">
    <name type="scientific">Formicincola oecophyllae</name>
    <dbReference type="NCBI Taxonomy" id="2558361"/>
    <lineage>
        <taxon>Bacteria</taxon>
        <taxon>Pseudomonadati</taxon>
        <taxon>Pseudomonadota</taxon>
        <taxon>Alphaproteobacteria</taxon>
        <taxon>Acetobacterales</taxon>
        <taxon>Acetobacteraceae</taxon>
        <taxon>Formicincola</taxon>
    </lineage>
</organism>
<dbReference type="Proteomes" id="UP000318709">
    <property type="component" value="Chromosome"/>
</dbReference>
<name>A0A4Y6UAY0_9PROT</name>
<sequence length="103" mass="11332">MSDQTRFDDLFDTTLLNGRGEPTKAQARFIARDKQSPAVTFSVGGKAIVENLPLEQLQPTISYGDGMKSLSLGQGAEDFPWAITSDEAAHIVDRARKIEKRAH</sequence>
<dbReference type="AlphaFoldDB" id="A0A4Y6UAY0"/>
<protein>
    <submittedName>
        <fullName evidence="1">Uncharacterized protein</fullName>
    </submittedName>
</protein>
<reference evidence="1 2" key="1">
    <citation type="submission" date="2019-03" db="EMBL/GenBank/DDBJ databases">
        <title>The complete genome sequence of Swingsia_sp. F3b2 LMG30590(T).</title>
        <authorList>
            <person name="Chua K.-O."/>
            <person name="Chan K.-G."/>
            <person name="See-Too W.-S."/>
        </authorList>
    </citation>
    <scope>NUCLEOTIDE SEQUENCE [LARGE SCALE GENOMIC DNA]</scope>
    <source>
        <strain evidence="1 2">F3b2</strain>
    </source>
</reference>
<keyword evidence="2" id="KW-1185">Reference proteome</keyword>
<evidence type="ECO:0000313" key="2">
    <source>
        <dbReference type="Proteomes" id="UP000318709"/>
    </source>
</evidence>
<evidence type="ECO:0000313" key="1">
    <source>
        <dbReference type="EMBL" id="QDH13285.1"/>
    </source>
</evidence>